<organism evidence="3 4">
    <name type="scientific">Saccharolobus caldissimus</name>
    <dbReference type="NCBI Taxonomy" id="1702097"/>
    <lineage>
        <taxon>Archaea</taxon>
        <taxon>Thermoproteota</taxon>
        <taxon>Thermoprotei</taxon>
        <taxon>Sulfolobales</taxon>
        <taxon>Sulfolobaceae</taxon>
        <taxon>Saccharolobus</taxon>
    </lineage>
</organism>
<evidence type="ECO:0000256" key="1">
    <source>
        <dbReference type="SAM" id="Phobius"/>
    </source>
</evidence>
<dbReference type="InterPro" id="IPR001845">
    <property type="entry name" value="HTH_ArsR_DNA-bd_dom"/>
</dbReference>
<feature type="domain" description="HTH arsR-type" evidence="2">
    <location>
        <begin position="19"/>
        <end position="58"/>
    </location>
</feature>
<dbReference type="CDD" id="cd00090">
    <property type="entry name" value="HTH_ARSR"/>
    <property type="match status" value="1"/>
</dbReference>
<dbReference type="KEGG" id="scas:SACC_20110"/>
<evidence type="ECO:0000313" key="3">
    <source>
        <dbReference type="EMBL" id="BDB98994.1"/>
    </source>
</evidence>
<dbReference type="Pfam" id="PF01022">
    <property type="entry name" value="HTH_5"/>
    <property type="match status" value="1"/>
</dbReference>
<dbReference type="Proteomes" id="UP001319921">
    <property type="component" value="Chromosome"/>
</dbReference>
<proteinExistence type="predicted"/>
<dbReference type="InterPro" id="IPR011991">
    <property type="entry name" value="ArsR-like_HTH"/>
</dbReference>
<sequence>MYWMGEEELTGTAKKIYYYLLKQRKPAGIRKIQKDLNLSSPSIVSYHIRKLMEEGLVKEVENGYVVAKVIVEDYVKFKNTIIPRSLFLASFFLTSLVILIYLIFYHPFSAEIFSLIIISIATGTTIYDVIKKYRKLKSL</sequence>
<evidence type="ECO:0000259" key="2">
    <source>
        <dbReference type="Pfam" id="PF01022"/>
    </source>
</evidence>
<gene>
    <name evidence="3" type="ORF">SACC_20110</name>
</gene>
<keyword evidence="1" id="KW-1133">Transmembrane helix</keyword>
<dbReference type="InterPro" id="IPR036388">
    <property type="entry name" value="WH-like_DNA-bd_sf"/>
</dbReference>
<name>A0AAQ4CT63_9CREN</name>
<evidence type="ECO:0000313" key="4">
    <source>
        <dbReference type="Proteomes" id="UP001319921"/>
    </source>
</evidence>
<reference evidence="3 4" key="1">
    <citation type="journal article" date="2022" name="Microbiol. Resour. Announc.">
        <title>Complete Genome Sequence of the Hyperthermophilic and Acidophilic Archaeon Saccharolobus caldissimus Strain HS-3T.</title>
        <authorList>
            <person name="Sakai H.D."/>
            <person name="Kurosawa N."/>
        </authorList>
    </citation>
    <scope>NUCLEOTIDE SEQUENCE [LARGE SCALE GENOMIC DNA]</scope>
    <source>
        <strain evidence="3 4">JCM32116</strain>
    </source>
</reference>
<dbReference type="InterPro" id="IPR036390">
    <property type="entry name" value="WH_DNA-bd_sf"/>
</dbReference>
<dbReference type="GO" id="GO:0003700">
    <property type="term" value="F:DNA-binding transcription factor activity"/>
    <property type="evidence" value="ECO:0007669"/>
    <property type="project" value="InterPro"/>
</dbReference>
<dbReference type="EMBL" id="AP025226">
    <property type="protein sequence ID" value="BDB98994.1"/>
    <property type="molecule type" value="Genomic_DNA"/>
</dbReference>
<dbReference type="AlphaFoldDB" id="A0AAQ4CT63"/>
<feature type="transmembrane region" description="Helical" evidence="1">
    <location>
        <begin position="86"/>
        <end position="106"/>
    </location>
</feature>
<keyword evidence="1" id="KW-0812">Transmembrane</keyword>
<dbReference type="SUPFAM" id="SSF46785">
    <property type="entry name" value="Winged helix' DNA-binding domain"/>
    <property type="match status" value="1"/>
</dbReference>
<keyword evidence="4" id="KW-1185">Reference proteome</keyword>
<accession>A0AAQ4CT63</accession>
<keyword evidence="1" id="KW-0472">Membrane</keyword>
<feature type="transmembrane region" description="Helical" evidence="1">
    <location>
        <begin position="112"/>
        <end position="130"/>
    </location>
</feature>
<dbReference type="Gene3D" id="1.10.10.10">
    <property type="entry name" value="Winged helix-like DNA-binding domain superfamily/Winged helix DNA-binding domain"/>
    <property type="match status" value="1"/>
</dbReference>
<protein>
    <submittedName>
        <fullName evidence="3">Transcriptional regulator</fullName>
    </submittedName>
</protein>